<evidence type="ECO:0000313" key="2">
    <source>
        <dbReference type="EMBL" id="GER41067.1"/>
    </source>
</evidence>
<evidence type="ECO:0000256" key="1">
    <source>
        <dbReference type="SAM" id="MobiDB-lite"/>
    </source>
</evidence>
<reference evidence="3" key="1">
    <citation type="journal article" date="2019" name="Curr. Biol.">
        <title>Genome Sequence of Striga asiatica Provides Insight into the Evolution of Plant Parasitism.</title>
        <authorList>
            <person name="Yoshida S."/>
            <person name="Kim S."/>
            <person name="Wafula E.K."/>
            <person name="Tanskanen J."/>
            <person name="Kim Y.M."/>
            <person name="Honaas L."/>
            <person name="Yang Z."/>
            <person name="Spallek T."/>
            <person name="Conn C.E."/>
            <person name="Ichihashi Y."/>
            <person name="Cheong K."/>
            <person name="Cui S."/>
            <person name="Der J.P."/>
            <person name="Gundlach H."/>
            <person name="Jiao Y."/>
            <person name="Hori C."/>
            <person name="Ishida J.K."/>
            <person name="Kasahara H."/>
            <person name="Kiba T."/>
            <person name="Kim M.S."/>
            <person name="Koo N."/>
            <person name="Laohavisit A."/>
            <person name="Lee Y.H."/>
            <person name="Lumba S."/>
            <person name="McCourt P."/>
            <person name="Mortimer J.C."/>
            <person name="Mutuku J.M."/>
            <person name="Nomura T."/>
            <person name="Sasaki-Sekimoto Y."/>
            <person name="Seto Y."/>
            <person name="Wang Y."/>
            <person name="Wakatake T."/>
            <person name="Sakakibara H."/>
            <person name="Demura T."/>
            <person name="Yamaguchi S."/>
            <person name="Yoneyama K."/>
            <person name="Manabe R.I."/>
            <person name="Nelson D.C."/>
            <person name="Schulman A.H."/>
            <person name="Timko M.P."/>
            <person name="dePamphilis C.W."/>
            <person name="Choi D."/>
            <person name="Shirasu K."/>
        </authorList>
    </citation>
    <scope>NUCLEOTIDE SEQUENCE [LARGE SCALE GENOMIC DNA]</scope>
    <source>
        <strain evidence="3">cv. UVA1</strain>
    </source>
</reference>
<name>A0A5A7Q9H3_STRAF</name>
<protein>
    <submittedName>
        <fullName evidence="2">AMP-binding enzyme</fullName>
    </submittedName>
</protein>
<comment type="caution">
    <text evidence="2">The sequence shown here is derived from an EMBL/GenBank/DDBJ whole genome shotgun (WGS) entry which is preliminary data.</text>
</comment>
<dbReference type="EMBL" id="BKCP01006071">
    <property type="protein sequence ID" value="GER41067.1"/>
    <property type="molecule type" value="Genomic_DNA"/>
</dbReference>
<proteinExistence type="predicted"/>
<dbReference type="Proteomes" id="UP000325081">
    <property type="component" value="Unassembled WGS sequence"/>
</dbReference>
<feature type="compositionally biased region" description="Polar residues" evidence="1">
    <location>
        <begin position="71"/>
        <end position="95"/>
    </location>
</feature>
<organism evidence="2 3">
    <name type="scientific">Striga asiatica</name>
    <name type="common">Asiatic witchweed</name>
    <name type="synonym">Buchnera asiatica</name>
    <dbReference type="NCBI Taxonomy" id="4170"/>
    <lineage>
        <taxon>Eukaryota</taxon>
        <taxon>Viridiplantae</taxon>
        <taxon>Streptophyta</taxon>
        <taxon>Embryophyta</taxon>
        <taxon>Tracheophyta</taxon>
        <taxon>Spermatophyta</taxon>
        <taxon>Magnoliopsida</taxon>
        <taxon>eudicotyledons</taxon>
        <taxon>Gunneridae</taxon>
        <taxon>Pentapetalae</taxon>
        <taxon>asterids</taxon>
        <taxon>lamiids</taxon>
        <taxon>Lamiales</taxon>
        <taxon>Orobanchaceae</taxon>
        <taxon>Buchnereae</taxon>
        <taxon>Striga</taxon>
    </lineage>
</organism>
<evidence type="ECO:0000313" key="3">
    <source>
        <dbReference type="Proteomes" id="UP000325081"/>
    </source>
</evidence>
<dbReference type="AlphaFoldDB" id="A0A5A7Q9H3"/>
<sequence>MPGENILEPLFKEKVESSPQPIQKLNRRCSAQSKNTRTDFAVLAASSALGLAQTIPIPVGSESAFCEPVKATSTPHSSIRKSSAQIEDTPSTRSNAGGEVVSDASCCLVVDNADGLNSVGTVLGYFRGQQIEICTSAPFTLDNIDVEFEALLLVDPQQTELTN</sequence>
<feature type="region of interest" description="Disordered" evidence="1">
    <location>
        <begin position="71"/>
        <end position="97"/>
    </location>
</feature>
<accession>A0A5A7Q9H3</accession>
<keyword evidence="3" id="KW-1185">Reference proteome</keyword>
<gene>
    <name evidence="2" type="ORF">STAS_17769</name>
</gene>